<feature type="chain" id="PRO_5030582104" evidence="1">
    <location>
        <begin position="21"/>
        <end position="102"/>
    </location>
</feature>
<organism evidence="2 3">
    <name type="scientific">Hermetia illucens</name>
    <name type="common">Black soldier fly</name>
    <dbReference type="NCBI Taxonomy" id="343691"/>
    <lineage>
        <taxon>Eukaryota</taxon>
        <taxon>Metazoa</taxon>
        <taxon>Ecdysozoa</taxon>
        <taxon>Arthropoda</taxon>
        <taxon>Hexapoda</taxon>
        <taxon>Insecta</taxon>
        <taxon>Pterygota</taxon>
        <taxon>Neoptera</taxon>
        <taxon>Endopterygota</taxon>
        <taxon>Diptera</taxon>
        <taxon>Brachycera</taxon>
        <taxon>Stratiomyomorpha</taxon>
        <taxon>Stratiomyidae</taxon>
        <taxon>Hermetiinae</taxon>
        <taxon>Hermetia</taxon>
    </lineage>
</organism>
<evidence type="ECO:0000313" key="3">
    <source>
        <dbReference type="Proteomes" id="UP000594454"/>
    </source>
</evidence>
<proteinExistence type="predicted"/>
<reference evidence="2 3" key="1">
    <citation type="submission" date="2020-11" db="EMBL/GenBank/DDBJ databases">
        <authorList>
            <person name="Wallbank WR R."/>
            <person name="Pardo Diaz C."/>
            <person name="Kozak K."/>
            <person name="Martin S."/>
            <person name="Jiggins C."/>
            <person name="Moest M."/>
            <person name="Warren A I."/>
            <person name="Generalovic N T."/>
            <person name="Byers J.R.P. K."/>
            <person name="Montejo-Kovacevich G."/>
            <person name="Yen C E."/>
        </authorList>
    </citation>
    <scope>NUCLEOTIDE SEQUENCE [LARGE SCALE GENOMIC DNA]</scope>
</reference>
<keyword evidence="1" id="KW-0732">Signal</keyword>
<dbReference type="InParanoid" id="A0A7R8UP64"/>
<protein>
    <submittedName>
        <fullName evidence="2">Uncharacterized protein</fullName>
    </submittedName>
</protein>
<evidence type="ECO:0000313" key="2">
    <source>
        <dbReference type="EMBL" id="CAD7084447.1"/>
    </source>
</evidence>
<feature type="signal peptide" evidence="1">
    <location>
        <begin position="1"/>
        <end position="20"/>
    </location>
</feature>
<keyword evidence="3" id="KW-1185">Reference proteome</keyword>
<accession>A0A7R8UP64</accession>
<sequence length="102" mass="11331">MKIFMICFAILGCLLVATTSSSISLRSAPVVSSTLVRNDHIGGGSIVVERPYEVAPPLIDNRFRPIPLVYSGILPFNYPNYPYASLYPYSLYYTQHSLTALK</sequence>
<dbReference type="AlphaFoldDB" id="A0A7R8UP64"/>
<dbReference type="Proteomes" id="UP000594454">
    <property type="component" value="Chromosome 3"/>
</dbReference>
<gene>
    <name evidence="2" type="ORF">HERILL_LOCUS7339</name>
</gene>
<evidence type="ECO:0000256" key="1">
    <source>
        <dbReference type="SAM" id="SignalP"/>
    </source>
</evidence>
<dbReference type="EMBL" id="LR899011">
    <property type="protein sequence ID" value="CAD7084447.1"/>
    <property type="molecule type" value="Genomic_DNA"/>
</dbReference>
<name>A0A7R8UP64_HERIL</name>